<evidence type="ECO:0000313" key="3">
    <source>
        <dbReference type="Proteomes" id="UP000320811"/>
    </source>
</evidence>
<accession>A0A561PQL9</accession>
<sequence>MKKKLFGFFAGIMIISAGIFATKAFSQVETLSGCRWSGNPSDYCVIVLNGQLWGVTSCVNSDNGGSCGIQQ</sequence>
<dbReference type="Proteomes" id="UP000320811">
    <property type="component" value="Unassembled WGS sequence"/>
</dbReference>
<evidence type="ECO:0000256" key="1">
    <source>
        <dbReference type="SAM" id="SignalP"/>
    </source>
</evidence>
<feature type="chain" id="PRO_5021792373" evidence="1">
    <location>
        <begin position="22"/>
        <end position="71"/>
    </location>
</feature>
<organism evidence="2 3">
    <name type="scientific">Chitinophaga polysaccharea</name>
    <dbReference type="NCBI Taxonomy" id="1293035"/>
    <lineage>
        <taxon>Bacteria</taxon>
        <taxon>Pseudomonadati</taxon>
        <taxon>Bacteroidota</taxon>
        <taxon>Chitinophagia</taxon>
        <taxon>Chitinophagales</taxon>
        <taxon>Chitinophagaceae</taxon>
        <taxon>Chitinophaga</taxon>
    </lineage>
</organism>
<comment type="caution">
    <text evidence="2">The sequence shown here is derived from an EMBL/GenBank/DDBJ whole genome shotgun (WGS) entry which is preliminary data.</text>
</comment>
<dbReference type="RefSeq" id="WP_145670418.1">
    <property type="nucleotide sequence ID" value="NZ_VIWO01000004.1"/>
</dbReference>
<reference evidence="2 3" key="1">
    <citation type="submission" date="2019-06" db="EMBL/GenBank/DDBJ databases">
        <title>Sorghum-associated microbial communities from plants grown in Nebraska, USA.</title>
        <authorList>
            <person name="Schachtman D."/>
        </authorList>
    </citation>
    <scope>NUCLEOTIDE SEQUENCE [LARGE SCALE GENOMIC DNA]</scope>
    <source>
        <strain evidence="2 3">1209</strain>
    </source>
</reference>
<evidence type="ECO:0000313" key="2">
    <source>
        <dbReference type="EMBL" id="TWF40415.1"/>
    </source>
</evidence>
<dbReference type="OrthoDB" id="9849058at2"/>
<keyword evidence="3" id="KW-1185">Reference proteome</keyword>
<dbReference type="AlphaFoldDB" id="A0A561PQL9"/>
<keyword evidence="1" id="KW-0732">Signal</keyword>
<feature type="signal peptide" evidence="1">
    <location>
        <begin position="1"/>
        <end position="21"/>
    </location>
</feature>
<gene>
    <name evidence="2" type="ORF">FHW36_10497</name>
</gene>
<name>A0A561PQL9_9BACT</name>
<protein>
    <submittedName>
        <fullName evidence="2">Uncharacterized protein</fullName>
    </submittedName>
</protein>
<proteinExistence type="predicted"/>
<dbReference type="EMBL" id="VIWO01000004">
    <property type="protein sequence ID" value="TWF40415.1"/>
    <property type="molecule type" value="Genomic_DNA"/>
</dbReference>